<name>A0AC60A5Z5_RANTA</name>
<reference evidence="1" key="2">
    <citation type="submission" date="2025-03" db="EMBL/GenBank/DDBJ databases">
        <authorList>
            <consortium name="ELIXIR-Norway"/>
            <consortium name="Elixir Norway"/>
        </authorList>
    </citation>
    <scope>NUCLEOTIDE SEQUENCE</scope>
</reference>
<organism evidence="1 2">
    <name type="scientific">Rangifer tarandus platyrhynchus</name>
    <name type="common">Svalbard reindeer</name>
    <dbReference type="NCBI Taxonomy" id="3082113"/>
    <lineage>
        <taxon>Eukaryota</taxon>
        <taxon>Metazoa</taxon>
        <taxon>Chordata</taxon>
        <taxon>Craniata</taxon>
        <taxon>Vertebrata</taxon>
        <taxon>Euteleostomi</taxon>
        <taxon>Mammalia</taxon>
        <taxon>Eutheria</taxon>
        <taxon>Laurasiatheria</taxon>
        <taxon>Artiodactyla</taxon>
        <taxon>Ruminantia</taxon>
        <taxon>Pecora</taxon>
        <taxon>Cervidae</taxon>
        <taxon>Odocoileinae</taxon>
        <taxon>Rangifer</taxon>
    </lineage>
</organism>
<evidence type="ECO:0000313" key="1">
    <source>
        <dbReference type="EMBL" id="CAN0560828.1"/>
    </source>
</evidence>
<sequence>MSTEKNVESKINDKESISITNLFDNTKQNFPQVISLTTENTLVNHLQSGFNSAAFIPFFSLPRFPGAQVNPFSHLLSIWNQITDCKEGLWKPSTVSFSTTAPSSPNWAGLPDYRFVSF</sequence>
<dbReference type="EMBL" id="OX596092">
    <property type="protein sequence ID" value="CAN0560828.1"/>
    <property type="molecule type" value="Genomic_DNA"/>
</dbReference>
<dbReference type="Proteomes" id="UP001162501">
    <property type="component" value="Chromosome 8"/>
</dbReference>
<protein>
    <submittedName>
        <fullName evidence="1">Uncharacterized protein</fullName>
    </submittedName>
</protein>
<accession>A0AC60A5Z5</accession>
<proteinExistence type="predicted"/>
<reference evidence="1" key="1">
    <citation type="submission" date="2023-05" db="EMBL/GenBank/DDBJ databases">
        <authorList>
            <consortium name="ELIXIR-Norway"/>
        </authorList>
    </citation>
    <scope>NUCLEOTIDE SEQUENCE</scope>
</reference>
<evidence type="ECO:0000313" key="2">
    <source>
        <dbReference type="Proteomes" id="UP001162501"/>
    </source>
</evidence>
<gene>
    <name evidence="1" type="ORF">MRATA1EN22A_LOCUS27085</name>
</gene>